<dbReference type="Proteomes" id="UP000046395">
    <property type="component" value="Unassembled WGS sequence"/>
</dbReference>
<evidence type="ECO:0000313" key="2">
    <source>
        <dbReference type="Proteomes" id="UP000046395"/>
    </source>
</evidence>
<dbReference type="WBParaSite" id="TMUE_2000006163.1">
    <property type="protein sequence ID" value="TMUE_2000006163.1"/>
    <property type="gene ID" value="WBGene00299494"/>
</dbReference>
<dbReference type="AlphaFoldDB" id="A0A5S6QG30"/>
<feature type="region of interest" description="Disordered" evidence="1">
    <location>
        <begin position="1"/>
        <end position="38"/>
    </location>
</feature>
<feature type="compositionally biased region" description="Basic and acidic residues" evidence="1">
    <location>
        <begin position="79"/>
        <end position="88"/>
    </location>
</feature>
<protein>
    <submittedName>
        <fullName evidence="3">Retrotransposon gag domain-containing protein</fullName>
    </submittedName>
</protein>
<dbReference type="PANTHER" id="PTHR22954">
    <property type="entry name" value="RETROVIRAL PROTEASE-RELATED"/>
    <property type="match status" value="1"/>
</dbReference>
<reference evidence="3" key="1">
    <citation type="submission" date="2019-12" db="UniProtKB">
        <authorList>
            <consortium name="WormBaseParasite"/>
        </authorList>
    </citation>
    <scope>IDENTIFICATION</scope>
</reference>
<dbReference type="Pfam" id="PF03564">
    <property type="entry name" value="DUF1759"/>
    <property type="match status" value="1"/>
</dbReference>
<dbReference type="PANTHER" id="PTHR22954:SF3">
    <property type="entry name" value="PROTEIN CBG08539"/>
    <property type="match status" value="1"/>
</dbReference>
<evidence type="ECO:0000313" key="3">
    <source>
        <dbReference type="WBParaSite" id="TMUE_2000006163.1"/>
    </source>
</evidence>
<organism evidence="2 3">
    <name type="scientific">Trichuris muris</name>
    <name type="common">Mouse whipworm</name>
    <dbReference type="NCBI Taxonomy" id="70415"/>
    <lineage>
        <taxon>Eukaryota</taxon>
        <taxon>Metazoa</taxon>
        <taxon>Ecdysozoa</taxon>
        <taxon>Nematoda</taxon>
        <taxon>Enoplea</taxon>
        <taxon>Dorylaimia</taxon>
        <taxon>Trichinellida</taxon>
        <taxon>Trichuridae</taxon>
        <taxon>Trichuris</taxon>
    </lineage>
</organism>
<keyword evidence="2" id="KW-1185">Reference proteome</keyword>
<accession>A0A5S6QG30</accession>
<sequence length="279" mass="30956">MSVTRTPQHRRPGRGTRDSSGPEAVTEASRSAERDDSRATITALADVVASLTRQMGNLQAIVMDMQSPPDASAGTVRPPPEDGQRTSETDYAAKIKKDRVVQDVSWFENGDDSTPKPENVPFAPNPWLQQIATASQIETFDGDTRKWPTFIANFRALVHETVRSDAQRMAILGQLLSPKLRNGFSGLLANPAMYQEVLRRLHRSYGDPKALAKVNLNDLMTLAPLRSEHTGDLETFFCKVSGPVSTMKLCGLVHDLNSIALLEHTRSKLTQRLHERWLS</sequence>
<evidence type="ECO:0000256" key="1">
    <source>
        <dbReference type="SAM" id="MobiDB-lite"/>
    </source>
</evidence>
<dbReference type="InterPro" id="IPR005312">
    <property type="entry name" value="DUF1759"/>
</dbReference>
<proteinExistence type="predicted"/>
<feature type="region of interest" description="Disordered" evidence="1">
    <location>
        <begin position="67"/>
        <end position="88"/>
    </location>
</feature>
<name>A0A5S6QG30_TRIMR</name>